<dbReference type="Gene3D" id="3.30.565.10">
    <property type="entry name" value="Histidine kinase-like ATPase, C-terminal domain"/>
    <property type="match status" value="1"/>
</dbReference>
<dbReference type="PANTHER" id="PTHR35526:SF3">
    <property type="entry name" value="ANTI-SIGMA-F FACTOR RSBW"/>
    <property type="match status" value="1"/>
</dbReference>
<evidence type="ECO:0000256" key="2">
    <source>
        <dbReference type="SAM" id="MobiDB-lite"/>
    </source>
</evidence>
<dbReference type="InterPro" id="IPR036890">
    <property type="entry name" value="HATPase_C_sf"/>
</dbReference>
<evidence type="ECO:0000259" key="3">
    <source>
        <dbReference type="Pfam" id="PF13581"/>
    </source>
</evidence>
<dbReference type="EMBL" id="BAAAIH010000008">
    <property type="protein sequence ID" value="GAA1261818.1"/>
    <property type="molecule type" value="Genomic_DNA"/>
</dbReference>
<name>A0ABP4HIT3_9ACTN</name>
<organism evidence="4 5">
    <name type="scientific">Streptomyces javensis</name>
    <dbReference type="NCBI Taxonomy" id="114698"/>
    <lineage>
        <taxon>Bacteria</taxon>
        <taxon>Bacillati</taxon>
        <taxon>Actinomycetota</taxon>
        <taxon>Actinomycetes</taxon>
        <taxon>Kitasatosporales</taxon>
        <taxon>Streptomycetaceae</taxon>
        <taxon>Streptomyces</taxon>
        <taxon>Streptomyces violaceusniger group</taxon>
    </lineage>
</organism>
<dbReference type="InterPro" id="IPR003594">
    <property type="entry name" value="HATPase_dom"/>
</dbReference>
<keyword evidence="1" id="KW-0418">Kinase</keyword>
<keyword evidence="1" id="KW-0723">Serine/threonine-protein kinase</keyword>
<dbReference type="SUPFAM" id="SSF55874">
    <property type="entry name" value="ATPase domain of HSP90 chaperone/DNA topoisomerase II/histidine kinase"/>
    <property type="match status" value="1"/>
</dbReference>
<comment type="caution">
    <text evidence="4">The sequence shown here is derived from an EMBL/GenBank/DDBJ whole genome shotgun (WGS) entry which is preliminary data.</text>
</comment>
<evidence type="ECO:0000313" key="5">
    <source>
        <dbReference type="Proteomes" id="UP001500282"/>
    </source>
</evidence>
<keyword evidence="5" id="KW-1185">Reference proteome</keyword>
<dbReference type="PANTHER" id="PTHR35526">
    <property type="entry name" value="ANTI-SIGMA-F FACTOR RSBW-RELATED"/>
    <property type="match status" value="1"/>
</dbReference>
<dbReference type="CDD" id="cd16936">
    <property type="entry name" value="HATPase_RsbW-like"/>
    <property type="match status" value="1"/>
</dbReference>
<feature type="region of interest" description="Disordered" evidence="2">
    <location>
        <begin position="140"/>
        <end position="169"/>
    </location>
</feature>
<feature type="domain" description="Histidine kinase/HSP90-like ATPase" evidence="3">
    <location>
        <begin position="23"/>
        <end position="136"/>
    </location>
</feature>
<sequence length="169" mass="17439">MHTATAQRTAASPSAVRETLECRPEAAAHARHLTSTFLEGLRPAPDQGAADAVMLVVSELVTNAVRHSGGRFCSLRVSADPDAITIAVGDASRVPPHRRAPDVRGETGGFGWPMISGMATATTVSEEPGGKTVTAVIARRGRGSGRATAPTPNRPSPCARTTPTPPALS</sequence>
<dbReference type="Proteomes" id="UP001500282">
    <property type="component" value="Unassembled WGS sequence"/>
</dbReference>
<dbReference type="InterPro" id="IPR050267">
    <property type="entry name" value="Anti-sigma-factor_SerPK"/>
</dbReference>
<proteinExistence type="predicted"/>
<protein>
    <recommendedName>
        <fullName evidence="3">Histidine kinase/HSP90-like ATPase domain-containing protein</fullName>
    </recommendedName>
</protein>
<evidence type="ECO:0000256" key="1">
    <source>
        <dbReference type="ARBA" id="ARBA00022527"/>
    </source>
</evidence>
<accession>A0ABP4HIT3</accession>
<reference evidence="5" key="1">
    <citation type="journal article" date="2019" name="Int. J. Syst. Evol. Microbiol.">
        <title>The Global Catalogue of Microorganisms (GCM) 10K type strain sequencing project: providing services to taxonomists for standard genome sequencing and annotation.</title>
        <authorList>
            <consortium name="The Broad Institute Genomics Platform"/>
            <consortium name="The Broad Institute Genome Sequencing Center for Infectious Disease"/>
            <person name="Wu L."/>
            <person name="Ma J."/>
        </authorList>
    </citation>
    <scope>NUCLEOTIDE SEQUENCE [LARGE SCALE GENOMIC DNA]</scope>
    <source>
        <strain evidence="5">JCM 11448</strain>
    </source>
</reference>
<keyword evidence="1" id="KW-0808">Transferase</keyword>
<dbReference type="Pfam" id="PF13581">
    <property type="entry name" value="HATPase_c_2"/>
    <property type="match status" value="1"/>
</dbReference>
<gene>
    <name evidence="4" type="ORF">GCM10009579_20130</name>
</gene>
<evidence type="ECO:0000313" key="4">
    <source>
        <dbReference type="EMBL" id="GAA1261818.1"/>
    </source>
</evidence>